<keyword evidence="1 2" id="KW-0238">DNA-binding</keyword>
<dbReference type="PRINTS" id="PR00455">
    <property type="entry name" value="HTHTETR"/>
</dbReference>
<dbReference type="InterPro" id="IPR050109">
    <property type="entry name" value="HTH-type_TetR-like_transc_reg"/>
</dbReference>
<sequence length="235" mass="26368">MRARSKLLSGTPAPRTGKPAGKRVVVVRLPPAERRAKILASACDFFAEYGLTAQTRALAASCGVAQRLLYRYFPSKAALLDEVYREAIVSPFKAVWLVQLRDRSGPLEQRLLEFYRNYYDTVLTRRWLRLFLYASLAEARMAPDYISAIVFELLETIVREAAHEMKVELPKDSALLHEVGWTLHGAVSHLAIRRHLYGASLDVAEQRVLALHVRGFLGGFASLAARARDFEAAGR</sequence>
<reference evidence="4 5" key="1">
    <citation type="submission" date="2016-11" db="EMBL/GenBank/DDBJ databases">
        <authorList>
            <person name="Jaros S."/>
            <person name="Januszkiewicz K."/>
            <person name="Wedrychowicz H."/>
        </authorList>
    </citation>
    <scope>NUCLEOTIDE SEQUENCE [LARGE SCALE GENOMIC DNA]</scope>
    <source>
        <strain evidence="4 5">GAS138</strain>
    </source>
</reference>
<dbReference type="PANTHER" id="PTHR30055">
    <property type="entry name" value="HTH-TYPE TRANSCRIPTIONAL REGULATOR RUTR"/>
    <property type="match status" value="1"/>
</dbReference>
<evidence type="ECO:0000313" key="5">
    <source>
        <dbReference type="Proteomes" id="UP000189796"/>
    </source>
</evidence>
<feature type="DNA-binding region" description="H-T-H motif" evidence="2">
    <location>
        <begin position="54"/>
        <end position="73"/>
    </location>
</feature>
<dbReference type="Gene3D" id="1.10.357.10">
    <property type="entry name" value="Tetracycline Repressor, domain 2"/>
    <property type="match status" value="1"/>
</dbReference>
<organism evidence="4 5">
    <name type="scientific">Bradyrhizobium erythrophlei</name>
    <dbReference type="NCBI Taxonomy" id="1437360"/>
    <lineage>
        <taxon>Bacteria</taxon>
        <taxon>Pseudomonadati</taxon>
        <taxon>Pseudomonadota</taxon>
        <taxon>Alphaproteobacteria</taxon>
        <taxon>Hyphomicrobiales</taxon>
        <taxon>Nitrobacteraceae</taxon>
        <taxon>Bradyrhizobium</taxon>
    </lineage>
</organism>
<dbReference type="Pfam" id="PF00440">
    <property type="entry name" value="TetR_N"/>
    <property type="match status" value="1"/>
</dbReference>
<dbReference type="Proteomes" id="UP000189796">
    <property type="component" value="Chromosome I"/>
</dbReference>
<dbReference type="GO" id="GO:0003700">
    <property type="term" value="F:DNA-binding transcription factor activity"/>
    <property type="evidence" value="ECO:0007669"/>
    <property type="project" value="TreeGrafter"/>
</dbReference>
<accession>A0A1M5L2R6</accession>
<dbReference type="InterPro" id="IPR001647">
    <property type="entry name" value="HTH_TetR"/>
</dbReference>
<dbReference type="SUPFAM" id="SSF46689">
    <property type="entry name" value="Homeodomain-like"/>
    <property type="match status" value="1"/>
</dbReference>
<evidence type="ECO:0000256" key="1">
    <source>
        <dbReference type="ARBA" id="ARBA00023125"/>
    </source>
</evidence>
<dbReference type="InterPro" id="IPR009057">
    <property type="entry name" value="Homeodomain-like_sf"/>
</dbReference>
<gene>
    <name evidence="4" type="ORF">SAMN05443248_2074</name>
</gene>
<dbReference type="PANTHER" id="PTHR30055:SF181">
    <property type="entry name" value="BLR6905 PROTEIN"/>
    <property type="match status" value="1"/>
</dbReference>
<dbReference type="RefSeq" id="WP_079601125.1">
    <property type="nucleotide sequence ID" value="NZ_LT670817.1"/>
</dbReference>
<protein>
    <submittedName>
        <fullName evidence="4">Transcriptional regulator, TetR family</fullName>
    </submittedName>
</protein>
<evidence type="ECO:0000313" key="4">
    <source>
        <dbReference type="EMBL" id="SHG59317.1"/>
    </source>
</evidence>
<dbReference type="PROSITE" id="PS50977">
    <property type="entry name" value="HTH_TETR_2"/>
    <property type="match status" value="1"/>
</dbReference>
<dbReference type="GO" id="GO:0000976">
    <property type="term" value="F:transcription cis-regulatory region binding"/>
    <property type="evidence" value="ECO:0007669"/>
    <property type="project" value="TreeGrafter"/>
</dbReference>
<evidence type="ECO:0000259" key="3">
    <source>
        <dbReference type="PROSITE" id="PS50977"/>
    </source>
</evidence>
<feature type="domain" description="HTH tetR-type" evidence="3">
    <location>
        <begin position="32"/>
        <end position="91"/>
    </location>
</feature>
<name>A0A1M5L2R6_9BRAD</name>
<proteinExistence type="predicted"/>
<evidence type="ECO:0000256" key="2">
    <source>
        <dbReference type="PROSITE-ProRule" id="PRU00335"/>
    </source>
</evidence>
<dbReference type="OrthoDB" id="7465645at2"/>
<dbReference type="EMBL" id="LT670817">
    <property type="protein sequence ID" value="SHG59317.1"/>
    <property type="molecule type" value="Genomic_DNA"/>
</dbReference>
<dbReference type="AlphaFoldDB" id="A0A1M5L2R6"/>